<feature type="domain" description="Glutaredoxin" evidence="9">
    <location>
        <begin position="18"/>
        <end position="82"/>
    </location>
</feature>
<dbReference type="InterPro" id="IPR036249">
    <property type="entry name" value="Thioredoxin-like_sf"/>
</dbReference>
<dbReference type="PANTHER" id="PTHR10293">
    <property type="entry name" value="GLUTAREDOXIN FAMILY MEMBER"/>
    <property type="match status" value="1"/>
</dbReference>
<dbReference type="CDD" id="cd03028">
    <property type="entry name" value="GRX_PICOT_like"/>
    <property type="match status" value="1"/>
</dbReference>
<dbReference type="Proteomes" id="UP000291236">
    <property type="component" value="Chromosome"/>
</dbReference>
<evidence type="ECO:0000313" key="10">
    <source>
        <dbReference type="EMBL" id="BBH53462.1"/>
    </source>
</evidence>
<dbReference type="InterPro" id="IPR004480">
    <property type="entry name" value="Monothiol_GRX-rel"/>
</dbReference>
<dbReference type="GO" id="GO:0046872">
    <property type="term" value="F:metal ion binding"/>
    <property type="evidence" value="ECO:0007669"/>
    <property type="project" value="UniProtKB-KW"/>
</dbReference>
<reference evidence="10 11" key="1">
    <citation type="submission" date="2018-12" db="EMBL/GenBank/DDBJ databases">
        <title>Rubrispira sanarue gen. nov., sp., nov., a member of the order Silvanigrellales, isolated from a brackish lake in Hamamatsu Japan.</title>
        <authorList>
            <person name="Maejima Y."/>
            <person name="Iino T."/>
            <person name="Muraguchi Y."/>
            <person name="Fukuda K."/>
            <person name="Nojiri H."/>
            <person name="Ohkuma M."/>
            <person name="Moriuchi R."/>
            <person name="Dohra H."/>
            <person name="Kimbara K."/>
            <person name="Shintani M."/>
        </authorList>
    </citation>
    <scope>NUCLEOTIDE SEQUENCE [LARGE SCALE GENOMIC DNA]</scope>
    <source>
        <strain evidence="10 11">RF1110005</strain>
    </source>
</reference>
<evidence type="ECO:0000256" key="3">
    <source>
        <dbReference type="ARBA" id="ARBA00022723"/>
    </source>
</evidence>
<evidence type="ECO:0000256" key="6">
    <source>
        <dbReference type="ARBA" id="ARBA00023284"/>
    </source>
</evidence>
<dbReference type="InterPro" id="IPR002109">
    <property type="entry name" value="Glutaredoxin"/>
</dbReference>
<keyword evidence="6" id="KW-0676">Redox-active center</keyword>
<feature type="binding site" evidence="8">
    <location>
        <position position="31"/>
    </location>
    <ligand>
        <name>[2Fe-2S] cluster</name>
        <dbReference type="ChEBI" id="CHEBI:190135"/>
        <note>ligand shared between dimeric partners</note>
    </ligand>
</feature>
<dbReference type="NCBIfam" id="TIGR00365">
    <property type="entry name" value="Grx4 family monothiol glutaredoxin"/>
    <property type="match status" value="1"/>
</dbReference>
<gene>
    <name evidence="10" type="ORF">JCM31447_19050</name>
</gene>
<dbReference type="AlphaFoldDB" id="A0A4P2VWW7"/>
<evidence type="ECO:0000256" key="8">
    <source>
        <dbReference type="PIRSR" id="PIRSR005894-2"/>
    </source>
</evidence>
<proteinExistence type="inferred from homology"/>
<dbReference type="PANTHER" id="PTHR10293:SF16">
    <property type="entry name" value="GLUTAREDOXIN-RELATED PROTEIN 5, MITOCHONDRIAL"/>
    <property type="match status" value="1"/>
</dbReference>
<dbReference type="InterPro" id="IPR033658">
    <property type="entry name" value="GRX_PICOT-like"/>
</dbReference>
<comment type="similarity">
    <text evidence="1 7">Belongs to the glutaredoxin family. Monothiol subfamily.</text>
</comment>
<dbReference type="Pfam" id="PF00462">
    <property type="entry name" value="Glutaredoxin"/>
    <property type="match status" value="1"/>
</dbReference>
<name>A0A4P2VWW7_FLUSA</name>
<dbReference type="SUPFAM" id="SSF52833">
    <property type="entry name" value="Thioredoxin-like"/>
    <property type="match status" value="1"/>
</dbReference>
<keyword evidence="11" id="KW-1185">Reference proteome</keyword>
<evidence type="ECO:0000259" key="9">
    <source>
        <dbReference type="Pfam" id="PF00462"/>
    </source>
</evidence>
<keyword evidence="4 8" id="KW-0408">Iron</keyword>
<keyword evidence="5 8" id="KW-0411">Iron-sulfur</keyword>
<dbReference type="PIRSF" id="PIRSF005894">
    <property type="entry name" value="Monothiol_GRX"/>
    <property type="match status" value="1"/>
</dbReference>
<evidence type="ECO:0000256" key="4">
    <source>
        <dbReference type="ARBA" id="ARBA00023004"/>
    </source>
</evidence>
<dbReference type="GO" id="GO:0051537">
    <property type="term" value="F:2 iron, 2 sulfur cluster binding"/>
    <property type="evidence" value="ECO:0007669"/>
    <property type="project" value="UniProtKB-KW"/>
</dbReference>
<protein>
    <recommendedName>
        <fullName evidence="7">Glutaredoxin</fullName>
    </recommendedName>
</protein>
<accession>A0A4P2VWW7</accession>
<dbReference type="PROSITE" id="PS51354">
    <property type="entry name" value="GLUTAREDOXIN_2"/>
    <property type="match status" value="1"/>
</dbReference>
<evidence type="ECO:0000256" key="7">
    <source>
        <dbReference type="PIRNR" id="PIRNR005894"/>
    </source>
</evidence>
<organism evidence="10 11">
    <name type="scientific">Fluviispira sanaruensis</name>
    <dbReference type="NCBI Taxonomy" id="2493639"/>
    <lineage>
        <taxon>Bacteria</taxon>
        <taxon>Pseudomonadati</taxon>
        <taxon>Bdellovibrionota</taxon>
        <taxon>Oligoflexia</taxon>
        <taxon>Silvanigrellales</taxon>
        <taxon>Silvanigrellaceae</taxon>
        <taxon>Fluviispira</taxon>
    </lineage>
</organism>
<dbReference type="OrthoDB" id="5294912at2"/>
<dbReference type="KEGG" id="sbf:JCM31447_19050"/>
<dbReference type="EMBL" id="AP019368">
    <property type="protein sequence ID" value="BBH53462.1"/>
    <property type="molecule type" value="Genomic_DNA"/>
</dbReference>
<evidence type="ECO:0000256" key="1">
    <source>
        <dbReference type="ARBA" id="ARBA00009630"/>
    </source>
</evidence>
<dbReference type="GO" id="GO:0015036">
    <property type="term" value="F:disulfide oxidoreductase activity"/>
    <property type="evidence" value="ECO:0007669"/>
    <property type="project" value="InterPro"/>
</dbReference>
<keyword evidence="3 8" id="KW-0479">Metal-binding</keyword>
<keyword evidence="2 8" id="KW-0001">2Fe-2S</keyword>
<dbReference type="RefSeq" id="WP_130609334.1">
    <property type="nucleotide sequence ID" value="NZ_AP019368.1"/>
</dbReference>
<dbReference type="Gene3D" id="3.40.30.10">
    <property type="entry name" value="Glutaredoxin"/>
    <property type="match status" value="1"/>
</dbReference>
<evidence type="ECO:0000256" key="2">
    <source>
        <dbReference type="ARBA" id="ARBA00022714"/>
    </source>
</evidence>
<evidence type="ECO:0000313" key="11">
    <source>
        <dbReference type="Proteomes" id="UP000291236"/>
    </source>
</evidence>
<dbReference type="InterPro" id="IPR014434">
    <property type="entry name" value="Monothiol_GRX"/>
</dbReference>
<evidence type="ECO:0000256" key="5">
    <source>
        <dbReference type="ARBA" id="ARBA00023014"/>
    </source>
</evidence>
<sequence length="105" mass="11966">MNPTWKTKIENDVKNNDIMVYMRGTPEAPRCGFSARVVRALNELGRPFGSEDMDSDPELWSTLKEINNWPTSPQIFVKGEFVGGCDIFIEMFKSGELHEKLGIQK</sequence>